<proteinExistence type="predicted"/>
<dbReference type="AlphaFoldDB" id="A0A3P7LC81"/>
<dbReference type="Proteomes" id="UP000281553">
    <property type="component" value="Unassembled WGS sequence"/>
</dbReference>
<reference evidence="1 2" key="1">
    <citation type="submission" date="2018-11" db="EMBL/GenBank/DDBJ databases">
        <authorList>
            <consortium name="Pathogen Informatics"/>
        </authorList>
    </citation>
    <scope>NUCLEOTIDE SEQUENCE [LARGE SCALE GENOMIC DNA]</scope>
</reference>
<accession>A0A3P7LC81</accession>
<name>A0A3P7LC81_DIBLA</name>
<evidence type="ECO:0000313" key="2">
    <source>
        <dbReference type="Proteomes" id="UP000281553"/>
    </source>
</evidence>
<keyword evidence="2" id="KW-1185">Reference proteome</keyword>
<feature type="non-terminal residue" evidence="1">
    <location>
        <position position="117"/>
    </location>
</feature>
<gene>
    <name evidence="1" type="ORF">DILT_LOCUS10496</name>
</gene>
<evidence type="ECO:0000313" key="1">
    <source>
        <dbReference type="EMBL" id="VDN14665.1"/>
    </source>
</evidence>
<protein>
    <submittedName>
        <fullName evidence="1">Uncharacterized protein</fullName>
    </submittedName>
</protein>
<organism evidence="1 2">
    <name type="scientific">Dibothriocephalus latus</name>
    <name type="common">Fish tapeworm</name>
    <name type="synonym">Diphyllobothrium latum</name>
    <dbReference type="NCBI Taxonomy" id="60516"/>
    <lineage>
        <taxon>Eukaryota</taxon>
        <taxon>Metazoa</taxon>
        <taxon>Spiralia</taxon>
        <taxon>Lophotrochozoa</taxon>
        <taxon>Platyhelminthes</taxon>
        <taxon>Cestoda</taxon>
        <taxon>Eucestoda</taxon>
        <taxon>Diphyllobothriidea</taxon>
        <taxon>Diphyllobothriidae</taxon>
        <taxon>Dibothriocephalus</taxon>
    </lineage>
</organism>
<dbReference type="OrthoDB" id="10537939at2759"/>
<dbReference type="EMBL" id="UYRU01059940">
    <property type="protein sequence ID" value="VDN14665.1"/>
    <property type="molecule type" value="Genomic_DNA"/>
</dbReference>
<sequence>MRFFCVSTLYPVLASPPLFLSLQTFQVNFALASPPIHHLDWDRSVECFQFNVSITFDNRGQSGQVMVRLTALPTEIRCGGVAGSKPPPREEGPFTSTFRRNIHLGVDLLAFDLSLLS</sequence>